<dbReference type="Proteomes" id="UP000024404">
    <property type="component" value="Unassembled WGS sequence"/>
</dbReference>
<dbReference type="AlphaFoldDB" id="A0A8R1XZL6"/>
<protein>
    <submittedName>
        <fullName evidence="2">Uncharacterized protein</fullName>
    </submittedName>
</protein>
<reference evidence="2" key="2">
    <citation type="submission" date="2022-06" db="UniProtKB">
        <authorList>
            <consortium name="EnsemblMetazoa"/>
        </authorList>
    </citation>
    <scope>IDENTIFICATION</scope>
</reference>
<proteinExistence type="predicted"/>
<evidence type="ECO:0000313" key="2">
    <source>
        <dbReference type="EnsemblMetazoa" id="OVOC7069.1"/>
    </source>
</evidence>
<evidence type="ECO:0000256" key="1">
    <source>
        <dbReference type="SAM" id="MobiDB-lite"/>
    </source>
</evidence>
<reference evidence="3" key="1">
    <citation type="submission" date="2013-10" db="EMBL/GenBank/DDBJ databases">
        <title>Genome sequencing of Onchocerca volvulus.</title>
        <authorList>
            <person name="Cotton J."/>
            <person name="Tsai J."/>
            <person name="Stanley E."/>
            <person name="Tracey A."/>
            <person name="Holroyd N."/>
            <person name="Lustigman S."/>
            <person name="Berriman M."/>
        </authorList>
    </citation>
    <scope>NUCLEOTIDE SEQUENCE</scope>
</reference>
<keyword evidence="3" id="KW-1185">Reference proteome</keyword>
<organism evidence="2 3">
    <name type="scientific">Onchocerca volvulus</name>
    <dbReference type="NCBI Taxonomy" id="6282"/>
    <lineage>
        <taxon>Eukaryota</taxon>
        <taxon>Metazoa</taxon>
        <taxon>Ecdysozoa</taxon>
        <taxon>Nematoda</taxon>
        <taxon>Chromadorea</taxon>
        <taxon>Rhabditida</taxon>
        <taxon>Spirurina</taxon>
        <taxon>Spiruromorpha</taxon>
        <taxon>Filarioidea</taxon>
        <taxon>Onchocercidae</taxon>
        <taxon>Onchocerca</taxon>
    </lineage>
</organism>
<evidence type="ECO:0000313" key="3">
    <source>
        <dbReference type="Proteomes" id="UP000024404"/>
    </source>
</evidence>
<accession>A0A8R1XZL6</accession>
<dbReference type="EMBL" id="CMVM020000187">
    <property type="status" value="NOT_ANNOTATED_CDS"/>
    <property type="molecule type" value="Genomic_DNA"/>
</dbReference>
<feature type="region of interest" description="Disordered" evidence="1">
    <location>
        <begin position="1"/>
        <end position="25"/>
    </location>
</feature>
<feature type="compositionally biased region" description="Polar residues" evidence="1">
    <location>
        <begin position="1"/>
        <end position="12"/>
    </location>
</feature>
<name>A0A8R1XZL6_ONCVO</name>
<sequence>MSAKSQPETQLQAPLPAHPGWQGNLTLQRKIPKEIPTKPPNPHRKLPSNLALINYLSAHPTCPIAP</sequence>
<dbReference type="EnsemblMetazoa" id="OVOC7069.1">
    <property type="protein sequence ID" value="OVOC7069.1"/>
    <property type="gene ID" value="WBGene00243878"/>
</dbReference>